<organism evidence="2 3">
    <name type="scientific">Coccomyxa subellipsoidea</name>
    <dbReference type="NCBI Taxonomy" id="248742"/>
    <lineage>
        <taxon>Eukaryota</taxon>
        <taxon>Viridiplantae</taxon>
        <taxon>Chlorophyta</taxon>
        <taxon>core chlorophytes</taxon>
        <taxon>Trebouxiophyceae</taxon>
        <taxon>Trebouxiophyceae incertae sedis</taxon>
        <taxon>Coccomyxaceae</taxon>
        <taxon>Coccomyxa</taxon>
    </lineage>
</organism>
<dbReference type="Proteomes" id="UP001491310">
    <property type="component" value="Unassembled WGS sequence"/>
</dbReference>
<feature type="transmembrane region" description="Helical" evidence="1">
    <location>
        <begin position="83"/>
        <end position="101"/>
    </location>
</feature>
<comment type="caution">
    <text evidence="2">The sequence shown here is derived from an EMBL/GenBank/DDBJ whole genome shotgun (WGS) entry which is preliminary data.</text>
</comment>
<accession>A0ABR2Z0G4</accession>
<protein>
    <submittedName>
        <fullName evidence="2">Uncharacterized protein</fullName>
    </submittedName>
</protein>
<proteinExistence type="predicted"/>
<evidence type="ECO:0000313" key="2">
    <source>
        <dbReference type="EMBL" id="KAK9917151.1"/>
    </source>
</evidence>
<name>A0ABR2Z0G4_9CHLO</name>
<evidence type="ECO:0000313" key="3">
    <source>
        <dbReference type="Proteomes" id="UP001491310"/>
    </source>
</evidence>
<gene>
    <name evidence="2" type="ORF">WJX75_001340</name>
</gene>
<feature type="transmembrane region" description="Helical" evidence="1">
    <location>
        <begin position="154"/>
        <end position="175"/>
    </location>
</feature>
<dbReference type="EMBL" id="JALJOT010000002">
    <property type="protein sequence ID" value="KAK9917151.1"/>
    <property type="molecule type" value="Genomic_DNA"/>
</dbReference>
<keyword evidence="3" id="KW-1185">Reference proteome</keyword>
<reference evidence="2 3" key="1">
    <citation type="journal article" date="2024" name="Nat. Commun.">
        <title>Phylogenomics reveals the evolutionary origins of lichenization in chlorophyte algae.</title>
        <authorList>
            <person name="Puginier C."/>
            <person name="Libourel C."/>
            <person name="Otte J."/>
            <person name="Skaloud P."/>
            <person name="Haon M."/>
            <person name="Grisel S."/>
            <person name="Petersen M."/>
            <person name="Berrin J.G."/>
            <person name="Delaux P.M."/>
            <person name="Dal Grande F."/>
            <person name="Keller J."/>
        </authorList>
    </citation>
    <scope>NUCLEOTIDE SEQUENCE [LARGE SCALE GENOMIC DNA]</scope>
    <source>
        <strain evidence="2 3">SAG 216-7</strain>
    </source>
</reference>
<keyword evidence="1" id="KW-1133">Transmembrane helix</keyword>
<feature type="transmembrane region" description="Helical" evidence="1">
    <location>
        <begin position="113"/>
        <end position="133"/>
    </location>
</feature>
<keyword evidence="1" id="KW-0812">Transmembrane</keyword>
<sequence length="177" mass="19803">MCAILARTETLKENNTVTWPSEKVTELWKVFFKPNEGYKDVFGVTWPLREDLPKPSEEDMRMAHAAAAKDLVNIDPPERRRRVILGSVLSGVTLLAMYTAAKLHAHPLERAWLLLPFFLGAAEIASGAGVWDVDGTGMQNIDDPEVDLGIRKKVISYVSYGAVATLFVMVPYILWPF</sequence>
<evidence type="ECO:0000256" key="1">
    <source>
        <dbReference type="SAM" id="Phobius"/>
    </source>
</evidence>
<keyword evidence="1" id="KW-0472">Membrane</keyword>